<gene>
    <name evidence="2" type="ORF">PYX00_008822</name>
</gene>
<proteinExistence type="predicted"/>
<feature type="region of interest" description="Disordered" evidence="1">
    <location>
        <begin position="1"/>
        <end position="54"/>
    </location>
</feature>
<name>A0AAW2HPN8_9NEOP</name>
<protein>
    <submittedName>
        <fullName evidence="2">Uncharacterized protein</fullName>
    </submittedName>
</protein>
<organism evidence="2">
    <name type="scientific">Menopon gallinae</name>
    <name type="common">poultry shaft louse</name>
    <dbReference type="NCBI Taxonomy" id="328185"/>
    <lineage>
        <taxon>Eukaryota</taxon>
        <taxon>Metazoa</taxon>
        <taxon>Ecdysozoa</taxon>
        <taxon>Arthropoda</taxon>
        <taxon>Hexapoda</taxon>
        <taxon>Insecta</taxon>
        <taxon>Pterygota</taxon>
        <taxon>Neoptera</taxon>
        <taxon>Paraneoptera</taxon>
        <taxon>Psocodea</taxon>
        <taxon>Troctomorpha</taxon>
        <taxon>Phthiraptera</taxon>
        <taxon>Amblycera</taxon>
        <taxon>Menoponidae</taxon>
        <taxon>Menopon</taxon>
    </lineage>
</organism>
<accession>A0AAW2HPN8</accession>
<comment type="caution">
    <text evidence="2">The sequence shown here is derived from an EMBL/GenBank/DDBJ whole genome shotgun (WGS) entry which is preliminary data.</text>
</comment>
<sequence>MRGWLIGSQSPDPFKPRTTLQRSPYKGSSSLGYLTSTPEKNAKRRYGLDESEELPPELREITSMMRTAETVEEILAGCRTAKKELRTGVLRLIGLIQEVFCNARSGKYGPNPKRTRVANASDAETVSNVKDASTQTVSGNKLKAEMLAQEIWSKISSCKEDIEYDHILQMEWPEGI</sequence>
<dbReference type="AlphaFoldDB" id="A0AAW2HPN8"/>
<reference evidence="2" key="1">
    <citation type="journal article" date="2024" name="Gigascience">
        <title>Chromosome-level genome of the poultry shaft louse Menopon gallinae provides insight into the host-switching and adaptive evolution of parasitic lice.</title>
        <authorList>
            <person name="Xu Y."/>
            <person name="Ma L."/>
            <person name="Liu S."/>
            <person name="Liang Y."/>
            <person name="Liu Q."/>
            <person name="He Z."/>
            <person name="Tian L."/>
            <person name="Duan Y."/>
            <person name="Cai W."/>
            <person name="Li H."/>
            <person name="Song F."/>
        </authorList>
    </citation>
    <scope>NUCLEOTIDE SEQUENCE</scope>
    <source>
        <strain evidence="2">Cailab_2023a</strain>
    </source>
</reference>
<feature type="compositionally biased region" description="Polar residues" evidence="1">
    <location>
        <begin position="18"/>
        <end position="39"/>
    </location>
</feature>
<evidence type="ECO:0000313" key="2">
    <source>
        <dbReference type="EMBL" id="KAL0271860.1"/>
    </source>
</evidence>
<evidence type="ECO:0000256" key="1">
    <source>
        <dbReference type="SAM" id="MobiDB-lite"/>
    </source>
</evidence>
<dbReference type="EMBL" id="JARGDH010000004">
    <property type="protein sequence ID" value="KAL0271860.1"/>
    <property type="molecule type" value="Genomic_DNA"/>
</dbReference>